<dbReference type="PANTHER" id="PTHR31157:SF1">
    <property type="entry name" value="SCP DOMAIN-CONTAINING PROTEIN"/>
    <property type="match status" value="1"/>
</dbReference>
<feature type="domain" description="SCP" evidence="2">
    <location>
        <begin position="83"/>
        <end position="180"/>
    </location>
</feature>
<feature type="compositionally biased region" description="Acidic residues" evidence="1">
    <location>
        <begin position="18"/>
        <end position="37"/>
    </location>
</feature>
<dbReference type="InterPro" id="IPR035940">
    <property type="entry name" value="CAP_sf"/>
</dbReference>
<organism evidence="3 4">
    <name type="scientific">Enhygromyxa salina</name>
    <dbReference type="NCBI Taxonomy" id="215803"/>
    <lineage>
        <taxon>Bacteria</taxon>
        <taxon>Pseudomonadati</taxon>
        <taxon>Myxococcota</taxon>
        <taxon>Polyangia</taxon>
        <taxon>Nannocystales</taxon>
        <taxon>Nannocystaceae</taxon>
        <taxon>Enhygromyxa</taxon>
    </lineage>
</organism>
<dbReference type="PANTHER" id="PTHR31157">
    <property type="entry name" value="SCP DOMAIN-CONTAINING PROTEIN"/>
    <property type="match status" value="1"/>
</dbReference>
<evidence type="ECO:0000259" key="2">
    <source>
        <dbReference type="Pfam" id="PF00188"/>
    </source>
</evidence>
<reference evidence="3 4" key="1">
    <citation type="submission" date="2018-03" db="EMBL/GenBank/DDBJ databases">
        <title>Draft Genome Sequences of the Obligatory Marine Myxobacteria Enhygromyxa salina SWB007.</title>
        <authorList>
            <person name="Poehlein A."/>
            <person name="Moghaddam J.A."/>
            <person name="Harms H."/>
            <person name="Alanjari M."/>
            <person name="Koenig G.M."/>
            <person name="Daniel R."/>
            <person name="Schaeberle T.F."/>
        </authorList>
    </citation>
    <scope>NUCLEOTIDE SEQUENCE [LARGE SCALE GENOMIC DNA]</scope>
    <source>
        <strain evidence="3 4">SWB007</strain>
    </source>
</reference>
<dbReference type="InterPro" id="IPR014044">
    <property type="entry name" value="CAP_dom"/>
</dbReference>
<evidence type="ECO:0000256" key="1">
    <source>
        <dbReference type="SAM" id="MobiDB-lite"/>
    </source>
</evidence>
<accession>A0A2S9XUE0</accession>
<dbReference type="Proteomes" id="UP000238823">
    <property type="component" value="Unassembled WGS sequence"/>
</dbReference>
<name>A0A2S9XUE0_9BACT</name>
<dbReference type="SUPFAM" id="SSF55797">
    <property type="entry name" value="PR-1-like"/>
    <property type="match status" value="1"/>
</dbReference>
<dbReference type="AlphaFoldDB" id="A0A2S9XUE0"/>
<proteinExistence type="predicted"/>
<evidence type="ECO:0000313" key="3">
    <source>
        <dbReference type="EMBL" id="PRP96475.1"/>
    </source>
</evidence>
<evidence type="ECO:0000313" key="4">
    <source>
        <dbReference type="Proteomes" id="UP000238823"/>
    </source>
</evidence>
<protein>
    <submittedName>
        <fullName evidence="3">Cysteine-rich secretory protein family protein</fullName>
    </submittedName>
</protein>
<dbReference type="EMBL" id="PVNL01000135">
    <property type="protein sequence ID" value="PRP96475.1"/>
    <property type="molecule type" value="Genomic_DNA"/>
</dbReference>
<dbReference type="Pfam" id="PF00188">
    <property type="entry name" value="CAP"/>
    <property type="match status" value="1"/>
</dbReference>
<dbReference type="CDD" id="cd05379">
    <property type="entry name" value="CAP_bacterial"/>
    <property type="match status" value="1"/>
</dbReference>
<feature type="region of interest" description="Disordered" evidence="1">
    <location>
        <begin position="18"/>
        <end position="38"/>
    </location>
</feature>
<dbReference type="Gene3D" id="3.40.33.10">
    <property type="entry name" value="CAP"/>
    <property type="match status" value="1"/>
</dbReference>
<comment type="caution">
    <text evidence="3">The sequence shown here is derived from an EMBL/GenBank/DDBJ whole genome shotgun (WGS) entry which is preliminary data.</text>
</comment>
<gene>
    <name evidence="3" type="ORF">ENSA7_72900</name>
</gene>
<sequence>MLSLAVLMNLGGCADDPGADDFGPDDGADAAGADDADGFNAHCEPQADWDPAWAQYESDVLGIVNARRAEGASCGGETFAPTGPMVAEAQLRCAARLHSQDMFVQMYFDHTNLDGESPWDRVDKTDYDGFASGENIAQGYPDPTAVMDGWMNSPGHCANIMNADNTEIGIGFHGGDNHWTQVMGRR</sequence>